<evidence type="ECO:0000256" key="6">
    <source>
        <dbReference type="SAM" id="Phobius"/>
    </source>
</evidence>
<feature type="transmembrane region" description="Helical" evidence="6">
    <location>
        <begin position="417"/>
        <end position="437"/>
    </location>
</feature>
<evidence type="ECO:0000256" key="2">
    <source>
        <dbReference type="ARBA" id="ARBA00005241"/>
    </source>
</evidence>
<evidence type="ECO:0000256" key="5">
    <source>
        <dbReference type="ARBA" id="ARBA00023136"/>
    </source>
</evidence>
<dbReference type="KEGG" id="ecu:ECU11_1880"/>
<feature type="transmembrane region" description="Helical" evidence="6">
    <location>
        <begin position="12"/>
        <end position="28"/>
    </location>
</feature>
<evidence type="ECO:0000313" key="8">
    <source>
        <dbReference type="EMBL" id="CAD26098.2"/>
    </source>
</evidence>
<reference evidence="8 9" key="1">
    <citation type="journal article" date="2001" name="Nature">
        <title>Genome sequence and gene compaction of the eukaryote parasite Encephalitozoon cuniculi.</title>
        <authorList>
            <person name="Katinka M.D."/>
            <person name="Duprat S."/>
            <person name="Cornillot E."/>
            <person name="Metenier G."/>
            <person name="Thomarat F."/>
            <person name="Prensier G."/>
            <person name="Barbe V."/>
            <person name="Peyretaillade E."/>
            <person name="Brottier P."/>
            <person name="Wincker P."/>
            <person name="Delbac F."/>
            <person name="El Alaoui H."/>
            <person name="Peyret P."/>
            <person name="Saurin W."/>
            <person name="Gouy M."/>
            <person name="Weissenbach J."/>
            <person name="Vivares C.P."/>
        </authorList>
    </citation>
    <scope>NUCLEOTIDE SEQUENCE [LARGE SCALE GENOMIC DNA]</scope>
    <source>
        <strain evidence="8 9">GB-M1</strain>
    </source>
</reference>
<dbReference type="InterPro" id="IPR051717">
    <property type="entry name" value="MFS_MFSD6"/>
</dbReference>
<dbReference type="GO" id="GO:0016020">
    <property type="term" value="C:membrane"/>
    <property type="evidence" value="ECO:0007669"/>
    <property type="project" value="UniProtKB-SubCell"/>
</dbReference>
<proteinExistence type="inferred from homology"/>
<dbReference type="GeneID" id="860148"/>
<feature type="domain" description="Major facilitator superfamily associated" evidence="7">
    <location>
        <begin position="52"/>
        <end position="395"/>
    </location>
</feature>
<feature type="transmembrane region" description="Helical" evidence="6">
    <location>
        <begin position="376"/>
        <end position="397"/>
    </location>
</feature>
<feature type="transmembrane region" description="Helical" evidence="6">
    <location>
        <begin position="48"/>
        <end position="65"/>
    </location>
</feature>
<dbReference type="InterPro" id="IPR024989">
    <property type="entry name" value="MFS_assoc_dom"/>
</dbReference>
<sequence>MSLLSRLNRRYLLVPKILYIAISMQHYTLHKFRPLFAKEMFGIGESELGTVGLLMFVTFFTNVLLATMNDRFGRSRIFMVSLLSLSCFFFQLFYVEKYIKGVRLMFWANLFAYLATNTPIMALLDKIVLDYLNTFPEVSSRDYGKQRIWGTMGYFISIFSIEAIIRMGMTGGGIDFTNLRYYSLATTIIGVALVMMFLKESGSECRGPSHNTMAEWKELARNGNYLFFIFIIFLNGFTRAAMTIYLPVYTRYVLNVRPYTLPTSWPAWIKSGIWVFNSLPFATITVFEISLEVGILFYFDAIARKIGLFWPLLLAQASQAVRFGLYLALPRTSPHVFAFCCLFEMFKGINFGLTHGSGVQLAGKMCPPHLKATSQMIYNGTFTALGSVTAGLYFQYIFKNDEALTPEDTIKRKVESFRTFFMSNILVTVMAILLFFFKYEVRDGKLLGAFSSRKKVLEKDVSGRRPSVGKIEESVNGN</sequence>
<dbReference type="AlphaFoldDB" id="Q8SQR6"/>
<dbReference type="HOGENOM" id="CLU_584071_0_0_1"/>
<accession>Q8SQR6</accession>
<keyword evidence="9" id="KW-1185">Reference proteome</keyword>
<comment type="subcellular location">
    <subcellularLocation>
        <location evidence="1">Membrane</location>
        <topology evidence="1">Multi-pass membrane protein</topology>
    </subcellularLocation>
</comment>
<feature type="transmembrane region" description="Helical" evidence="6">
    <location>
        <begin position="268"/>
        <end position="299"/>
    </location>
</feature>
<evidence type="ECO:0000256" key="3">
    <source>
        <dbReference type="ARBA" id="ARBA00022692"/>
    </source>
</evidence>
<dbReference type="Pfam" id="PF12832">
    <property type="entry name" value="MFS_1_like"/>
    <property type="match status" value="1"/>
</dbReference>
<name>Q8SQR6_ENCCU</name>
<dbReference type="InterPro" id="IPR036259">
    <property type="entry name" value="MFS_trans_sf"/>
</dbReference>
<protein>
    <submittedName>
        <fullName evidence="8">NUCLEOSIDE TRANSPORTER</fullName>
    </submittedName>
</protein>
<dbReference type="PANTHER" id="PTHR16172:SF41">
    <property type="entry name" value="MAJOR FACILITATOR SUPERFAMILY DOMAIN-CONTAINING PROTEIN 6-LIKE"/>
    <property type="match status" value="1"/>
</dbReference>
<organism evidence="8 9">
    <name type="scientific">Encephalitozoon cuniculi (strain GB-M1)</name>
    <name type="common">Microsporidian parasite</name>
    <dbReference type="NCBI Taxonomy" id="284813"/>
    <lineage>
        <taxon>Eukaryota</taxon>
        <taxon>Fungi</taxon>
        <taxon>Fungi incertae sedis</taxon>
        <taxon>Microsporidia</taxon>
        <taxon>Unikaryonidae</taxon>
        <taxon>Encephalitozoon</taxon>
    </lineage>
</organism>
<feature type="transmembrane region" description="Helical" evidence="6">
    <location>
        <begin position="106"/>
        <end position="128"/>
    </location>
</feature>
<keyword evidence="3 6" id="KW-0812">Transmembrane</keyword>
<feature type="transmembrane region" description="Helical" evidence="6">
    <location>
        <begin position="181"/>
        <end position="198"/>
    </location>
</feature>
<dbReference type="EMBL" id="AL590450">
    <property type="protein sequence ID" value="CAD26098.2"/>
    <property type="molecule type" value="Genomic_DNA"/>
</dbReference>
<dbReference type="PANTHER" id="PTHR16172">
    <property type="entry name" value="MAJOR FACILITATOR SUPERFAMILY DOMAIN-CONTAINING PROTEIN 6-LIKE"/>
    <property type="match status" value="1"/>
</dbReference>
<evidence type="ECO:0000313" key="9">
    <source>
        <dbReference type="Proteomes" id="UP000000819"/>
    </source>
</evidence>
<dbReference type="InParanoid" id="Q8SQR6"/>
<reference evidence="8 9" key="2">
    <citation type="journal article" date="2009" name="BMC Genomics">
        <title>Identification of transcriptional signals in Encephalitozoon cuniculi widespread among Microsporidia phylum: support for accurate structural genome annotation.</title>
        <authorList>
            <person name="Peyretaillade E."/>
            <person name="Goncalves O."/>
            <person name="Terrat S."/>
            <person name="Dugat-Bony E."/>
            <person name="Wincker P."/>
            <person name="Cornman R.S."/>
            <person name="Evans J.D."/>
            <person name="Delbac F."/>
            <person name="Peyret P."/>
        </authorList>
    </citation>
    <scope>NUCLEOTIDE SEQUENCE [LARGE SCALE GENOMIC DNA]</scope>
    <source>
        <strain evidence="8 9">GB-M1</strain>
    </source>
</reference>
<dbReference type="OrthoDB" id="515887at2759"/>
<feature type="transmembrane region" description="Helical" evidence="6">
    <location>
        <begin position="77"/>
        <end position="94"/>
    </location>
</feature>
<dbReference type="Proteomes" id="UP000000819">
    <property type="component" value="Chromosome XI"/>
</dbReference>
<comment type="similarity">
    <text evidence="2">Belongs to the major facilitator superfamily. MFSD6 family.</text>
</comment>
<dbReference type="RefSeq" id="NP_586494.2">
    <property type="nucleotide sequence ID" value="NM_001042327.2"/>
</dbReference>
<feature type="transmembrane region" description="Helical" evidence="6">
    <location>
        <begin position="225"/>
        <end position="248"/>
    </location>
</feature>
<dbReference type="VEuPathDB" id="MicrosporidiaDB:ECU11_1880"/>
<feature type="transmembrane region" description="Helical" evidence="6">
    <location>
        <begin position="148"/>
        <end position="169"/>
    </location>
</feature>
<dbReference type="Gene3D" id="1.20.1250.20">
    <property type="entry name" value="MFS general substrate transporter like domains"/>
    <property type="match status" value="2"/>
</dbReference>
<evidence type="ECO:0000259" key="7">
    <source>
        <dbReference type="Pfam" id="PF12832"/>
    </source>
</evidence>
<keyword evidence="4 6" id="KW-1133">Transmembrane helix</keyword>
<dbReference type="SUPFAM" id="SSF103473">
    <property type="entry name" value="MFS general substrate transporter"/>
    <property type="match status" value="1"/>
</dbReference>
<evidence type="ECO:0000256" key="4">
    <source>
        <dbReference type="ARBA" id="ARBA00022989"/>
    </source>
</evidence>
<keyword evidence="5 6" id="KW-0472">Membrane</keyword>
<gene>
    <name evidence="8" type="ordered locus">ECU11_1880</name>
</gene>
<evidence type="ECO:0000256" key="1">
    <source>
        <dbReference type="ARBA" id="ARBA00004141"/>
    </source>
</evidence>